<evidence type="ECO:0000256" key="5">
    <source>
        <dbReference type="ARBA" id="ARBA00023136"/>
    </source>
</evidence>
<evidence type="ECO:0000256" key="2">
    <source>
        <dbReference type="ARBA" id="ARBA00022475"/>
    </source>
</evidence>
<organism evidence="8 9">
    <name type="scientific">Streptomyces chumphonensis</name>
    <dbReference type="NCBI Taxonomy" id="1214925"/>
    <lineage>
        <taxon>Bacteria</taxon>
        <taxon>Bacillati</taxon>
        <taxon>Actinomycetota</taxon>
        <taxon>Actinomycetes</taxon>
        <taxon>Kitasatosporales</taxon>
        <taxon>Streptomycetaceae</taxon>
        <taxon>Streptomyces</taxon>
    </lineage>
</organism>
<dbReference type="EMBL" id="JACXYU010000003">
    <property type="protein sequence ID" value="MBD3931511.1"/>
    <property type="molecule type" value="Genomic_DNA"/>
</dbReference>
<sequence length="213" mass="22885">MSQDYPRVDDGVNHRGVLRRTVARTLRRATTGARGGRPGLWPGGKRAAHRAGYVLSAGTPSRRRRPADGVPAGRVRRGYARGVSGGLWRAVRMWFDPRRVRAQGTTPDYRFSLANERTFLAWVRTGLALVAGGIAADQFLTRLGPGMRTGVSVVLLVGGALCAVRAVHHWVRCELAMRRGEDLPASRFPAFLGVGTALAAVVVAVAVVVDGGR</sequence>
<evidence type="ECO:0000256" key="4">
    <source>
        <dbReference type="ARBA" id="ARBA00022989"/>
    </source>
</evidence>
<evidence type="ECO:0000256" key="3">
    <source>
        <dbReference type="ARBA" id="ARBA00022692"/>
    </source>
</evidence>
<evidence type="ECO:0000256" key="1">
    <source>
        <dbReference type="ARBA" id="ARBA00004651"/>
    </source>
</evidence>
<feature type="domain" description="DUF202" evidence="7">
    <location>
        <begin position="110"/>
        <end position="173"/>
    </location>
</feature>
<dbReference type="AlphaFoldDB" id="A0A927EXK5"/>
<proteinExistence type="predicted"/>
<reference evidence="8" key="1">
    <citation type="submission" date="2020-09" db="EMBL/GenBank/DDBJ databases">
        <title>Secondary metabolite and genome analysis of marine Streptomyces chumphonensis KK1-2T.</title>
        <authorList>
            <person name="Phongsopitanun W."/>
            <person name="Kanchanasin P."/>
            <person name="Pittayakhajonwut P."/>
            <person name="Suwanborirux K."/>
            <person name="Tanasupawat S."/>
        </authorList>
    </citation>
    <scope>NUCLEOTIDE SEQUENCE</scope>
    <source>
        <strain evidence="8">KK1-2</strain>
    </source>
</reference>
<evidence type="ECO:0000313" key="9">
    <source>
        <dbReference type="Proteomes" id="UP000632289"/>
    </source>
</evidence>
<keyword evidence="4 6" id="KW-1133">Transmembrane helix</keyword>
<keyword evidence="2" id="KW-1003">Cell membrane</keyword>
<evidence type="ECO:0000259" key="7">
    <source>
        <dbReference type="Pfam" id="PF02656"/>
    </source>
</evidence>
<gene>
    <name evidence="8" type="ORF">IF129_08030</name>
</gene>
<keyword evidence="3 6" id="KW-0812">Transmembrane</keyword>
<feature type="transmembrane region" description="Helical" evidence="6">
    <location>
        <begin position="146"/>
        <end position="167"/>
    </location>
</feature>
<comment type="subcellular location">
    <subcellularLocation>
        <location evidence="1">Cell membrane</location>
        <topology evidence="1">Multi-pass membrane protein</topology>
    </subcellularLocation>
</comment>
<dbReference type="Proteomes" id="UP000632289">
    <property type="component" value="Unassembled WGS sequence"/>
</dbReference>
<keyword evidence="9" id="KW-1185">Reference proteome</keyword>
<keyword evidence="5 6" id="KW-0472">Membrane</keyword>
<name>A0A927EXK5_9ACTN</name>
<evidence type="ECO:0000256" key="6">
    <source>
        <dbReference type="SAM" id="Phobius"/>
    </source>
</evidence>
<accession>A0A927EXK5</accession>
<dbReference type="Pfam" id="PF02656">
    <property type="entry name" value="DUF202"/>
    <property type="match status" value="1"/>
</dbReference>
<feature type="transmembrane region" description="Helical" evidence="6">
    <location>
        <begin position="119"/>
        <end position="140"/>
    </location>
</feature>
<dbReference type="PANTHER" id="PTHR34187:SF2">
    <property type="entry name" value="DUF202 DOMAIN-CONTAINING PROTEIN"/>
    <property type="match status" value="1"/>
</dbReference>
<dbReference type="InterPro" id="IPR003807">
    <property type="entry name" value="DUF202"/>
</dbReference>
<dbReference type="InterPro" id="IPR052053">
    <property type="entry name" value="IM_YidH-like"/>
</dbReference>
<protein>
    <submittedName>
        <fullName evidence="8">DUF202 domain-containing protein</fullName>
    </submittedName>
</protein>
<dbReference type="GO" id="GO:0005886">
    <property type="term" value="C:plasma membrane"/>
    <property type="evidence" value="ECO:0007669"/>
    <property type="project" value="UniProtKB-SubCell"/>
</dbReference>
<evidence type="ECO:0000313" key="8">
    <source>
        <dbReference type="EMBL" id="MBD3931511.1"/>
    </source>
</evidence>
<feature type="transmembrane region" description="Helical" evidence="6">
    <location>
        <begin position="188"/>
        <end position="209"/>
    </location>
</feature>
<dbReference type="PANTHER" id="PTHR34187">
    <property type="entry name" value="FGR18P"/>
    <property type="match status" value="1"/>
</dbReference>
<comment type="caution">
    <text evidence="8">The sequence shown here is derived from an EMBL/GenBank/DDBJ whole genome shotgun (WGS) entry which is preliminary data.</text>
</comment>